<dbReference type="OrthoDB" id="1666796at2759"/>
<evidence type="ECO:0000256" key="3">
    <source>
        <dbReference type="ARBA" id="ARBA00005227"/>
    </source>
</evidence>
<evidence type="ECO:0000313" key="11">
    <source>
        <dbReference type="Proteomes" id="UP000716291"/>
    </source>
</evidence>
<dbReference type="InterPro" id="IPR004240">
    <property type="entry name" value="EMP70"/>
</dbReference>
<keyword evidence="7" id="KW-0333">Golgi apparatus</keyword>
<feature type="transmembrane region" description="Helical" evidence="9">
    <location>
        <begin position="304"/>
        <end position="331"/>
    </location>
</feature>
<comment type="similarity">
    <text evidence="3 9">Belongs to the nonaspanin (TM9SF) (TC 9.A.2) family.</text>
</comment>
<keyword evidence="6 9" id="KW-1133">Transmembrane helix</keyword>
<evidence type="ECO:0000256" key="1">
    <source>
        <dbReference type="ARBA" id="ARBA00004141"/>
    </source>
</evidence>
<evidence type="ECO:0000256" key="9">
    <source>
        <dbReference type="RuleBase" id="RU363079"/>
    </source>
</evidence>
<keyword evidence="11" id="KW-1185">Reference proteome</keyword>
<dbReference type="AlphaFoldDB" id="A0A9P6XAS5"/>
<keyword evidence="8 9" id="KW-0472">Membrane</keyword>
<name>A0A9P6XAS5_RHIOR</name>
<feature type="transmembrane region" description="Helical" evidence="9">
    <location>
        <begin position="530"/>
        <end position="556"/>
    </location>
</feature>
<dbReference type="GO" id="GO:0016020">
    <property type="term" value="C:membrane"/>
    <property type="evidence" value="ECO:0007669"/>
    <property type="project" value="UniProtKB-SubCell"/>
</dbReference>
<dbReference type="PANTHER" id="PTHR10766:SF55">
    <property type="entry name" value="TRANSMEMBRANE 9 SUPERFAMILY MEMBER 4"/>
    <property type="match status" value="1"/>
</dbReference>
<feature type="transmembrane region" description="Helical" evidence="9">
    <location>
        <begin position="465"/>
        <end position="483"/>
    </location>
</feature>
<sequence length="607" mass="69803">MTPQVIFILLCLFQLTFALKDYRQGESVPLYYNKIFSLRNPLTYSIQSLPFICQSQQSSARKKSPLVFDQDLRGDRLIQSGYKVNVLEDQECKLLCKQTLGVEDAIKISDLVSDEYQVEWELDGMPGATVSYTNEAPEHNYRIGFPLGFRIGNMYYLNNHVIIQILYEKNQAGRYNILGFEIYPDSIAEGGCTKKSVDYQHQRVLERRFTVSFTYSVKWKQANNIRNRWDTYLLPPNPERYKYASLNSIIVATLLSTTIGLILYKTSYHRTSPNQDDKDIKIYEDVEDYAGWRLIDRDVFRRPVYGGLLTPLMGTGIQLLVVAFGLLFALFKGWYHPAEPASFTQWFTCLFLVGSMPAGYWSARIYKAFRGKSWILNSLLTSCIVPTIVLSIFFGTNILTWSQQSSLAISFSGWISMISIFIFVLVPCTFLGAYLGEKRERLEYPSRTTQIPRMIPAKRWYQLKFIRVIMGGIIPFSVIYLNWHEFLSSLIKGEYVLSIAYTVQCVTALLITTSTVTIILVFVQLCTEDYLWWWQSFLIGGSSSIYMLSYGIFYFMQHSLTQGFLGSYIYITNLLIGCCLIGLCTGTLGFLSTYIFMQHIYSSIKVD</sequence>
<dbReference type="PANTHER" id="PTHR10766">
    <property type="entry name" value="TRANSMEMBRANE 9 SUPERFAMILY PROTEIN"/>
    <property type="match status" value="1"/>
</dbReference>
<feature type="transmembrane region" description="Helical" evidence="9">
    <location>
        <begin position="495"/>
        <end position="523"/>
    </location>
</feature>
<evidence type="ECO:0000256" key="2">
    <source>
        <dbReference type="ARBA" id="ARBA00004555"/>
    </source>
</evidence>
<dbReference type="GO" id="GO:0005794">
    <property type="term" value="C:Golgi apparatus"/>
    <property type="evidence" value="ECO:0007669"/>
    <property type="project" value="UniProtKB-SubCell"/>
</dbReference>
<feature type="signal peptide" evidence="9">
    <location>
        <begin position="1"/>
        <end position="18"/>
    </location>
</feature>
<evidence type="ECO:0000256" key="6">
    <source>
        <dbReference type="ARBA" id="ARBA00022989"/>
    </source>
</evidence>
<keyword evidence="4 9" id="KW-0812">Transmembrane</keyword>
<dbReference type="Pfam" id="PF02990">
    <property type="entry name" value="EMP70"/>
    <property type="match status" value="1"/>
</dbReference>
<organism evidence="10 11">
    <name type="scientific">Rhizopus oryzae</name>
    <name type="common">Mucormycosis agent</name>
    <name type="synonym">Rhizopus arrhizus var. delemar</name>
    <dbReference type="NCBI Taxonomy" id="64495"/>
    <lineage>
        <taxon>Eukaryota</taxon>
        <taxon>Fungi</taxon>
        <taxon>Fungi incertae sedis</taxon>
        <taxon>Mucoromycota</taxon>
        <taxon>Mucoromycotina</taxon>
        <taxon>Mucoromycetes</taxon>
        <taxon>Mucorales</taxon>
        <taxon>Mucorineae</taxon>
        <taxon>Rhizopodaceae</taxon>
        <taxon>Rhizopus</taxon>
    </lineage>
</organism>
<feature type="transmembrane region" description="Helical" evidence="9">
    <location>
        <begin position="568"/>
        <end position="596"/>
    </location>
</feature>
<evidence type="ECO:0000313" key="10">
    <source>
        <dbReference type="EMBL" id="KAG1309314.1"/>
    </source>
</evidence>
<feature type="transmembrane region" description="Helical" evidence="9">
    <location>
        <begin position="243"/>
        <end position="264"/>
    </location>
</feature>
<keyword evidence="5 9" id="KW-0732">Signal</keyword>
<accession>A0A9P6XAS5</accession>
<gene>
    <name evidence="10" type="ORF">G6F64_005411</name>
</gene>
<feature type="transmembrane region" description="Helical" evidence="9">
    <location>
        <begin position="414"/>
        <end position="435"/>
    </location>
</feature>
<dbReference type="Proteomes" id="UP000716291">
    <property type="component" value="Unassembled WGS sequence"/>
</dbReference>
<feature type="transmembrane region" description="Helical" evidence="9">
    <location>
        <begin position="374"/>
        <end position="394"/>
    </location>
</feature>
<evidence type="ECO:0000256" key="5">
    <source>
        <dbReference type="ARBA" id="ARBA00022729"/>
    </source>
</evidence>
<dbReference type="EMBL" id="JAANQT010000655">
    <property type="protein sequence ID" value="KAG1309314.1"/>
    <property type="molecule type" value="Genomic_DNA"/>
</dbReference>
<feature type="chain" id="PRO_5040534341" description="Transmembrane 9 superfamily member" evidence="9">
    <location>
        <begin position="19"/>
        <end position="607"/>
    </location>
</feature>
<proteinExistence type="inferred from homology"/>
<evidence type="ECO:0000256" key="7">
    <source>
        <dbReference type="ARBA" id="ARBA00023034"/>
    </source>
</evidence>
<protein>
    <recommendedName>
        <fullName evidence="9">Transmembrane 9 superfamily member</fullName>
    </recommendedName>
</protein>
<feature type="transmembrane region" description="Helical" evidence="9">
    <location>
        <begin position="343"/>
        <end position="362"/>
    </location>
</feature>
<evidence type="ECO:0000256" key="8">
    <source>
        <dbReference type="ARBA" id="ARBA00023136"/>
    </source>
</evidence>
<comment type="caution">
    <text evidence="10">The sequence shown here is derived from an EMBL/GenBank/DDBJ whole genome shotgun (WGS) entry which is preliminary data.</text>
</comment>
<reference evidence="10" key="1">
    <citation type="journal article" date="2020" name="Microb. Genom.">
        <title>Genetic diversity of clinical and environmental Mucorales isolates obtained from an investigation of mucormycosis cases among solid organ transplant recipients.</title>
        <authorList>
            <person name="Nguyen M.H."/>
            <person name="Kaul D."/>
            <person name="Muto C."/>
            <person name="Cheng S.J."/>
            <person name="Richter R.A."/>
            <person name="Bruno V.M."/>
            <person name="Liu G."/>
            <person name="Beyhan S."/>
            <person name="Sundermann A.J."/>
            <person name="Mounaud S."/>
            <person name="Pasculle A.W."/>
            <person name="Nierman W.C."/>
            <person name="Driscoll E."/>
            <person name="Cumbie R."/>
            <person name="Clancy C.J."/>
            <person name="Dupont C.L."/>
        </authorList>
    </citation>
    <scope>NUCLEOTIDE SEQUENCE</scope>
    <source>
        <strain evidence="10">GL11</strain>
    </source>
</reference>
<evidence type="ECO:0000256" key="4">
    <source>
        <dbReference type="ARBA" id="ARBA00022692"/>
    </source>
</evidence>
<comment type="subcellular location">
    <subcellularLocation>
        <location evidence="2">Golgi apparatus</location>
    </subcellularLocation>
    <subcellularLocation>
        <location evidence="1">Membrane</location>
        <topology evidence="1">Multi-pass membrane protein</topology>
    </subcellularLocation>
</comment>
<dbReference type="GO" id="GO:0072657">
    <property type="term" value="P:protein localization to membrane"/>
    <property type="evidence" value="ECO:0007669"/>
    <property type="project" value="TreeGrafter"/>
</dbReference>